<evidence type="ECO:0000313" key="2">
    <source>
        <dbReference type="EnsemblPlants" id="AET1Gv20995800.7"/>
    </source>
</evidence>
<dbReference type="AlphaFoldDB" id="A0A453A0I1"/>
<reference evidence="2" key="3">
    <citation type="journal article" date="2017" name="Nature">
        <title>Genome sequence of the progenitor of the wheat D genome Aegilops tauschii.</title>
        <authorList>
            <person name="Luo M.C."/>
            <person name="Gu Y.Q."/>
            <person name="Puiu D."/>
            <person name="Wang H."/>
            <person name="Twardziok S.O."/>
            <person name="Deal K.R."/>
            <person name="Huo N."/>
            <person name="Zhu T."/>
            <person name="Wang L."/>
            <person name="Wang Y."/>
            <person name="McGuire P.E."/>
            <person name="Liu S."/>
            <person name="Long H."/>
            <person name="Ramasamy R.K."/>
            <person name="Rodriguez J.C."/>
            <person name="Van S.L."/>
            <person name="Yuan L."/>
            <person name="Wang Z."/>
            <person name="Xia Z."/>
            <person name="Xiao L."/>
            <person name="Anderson O.D."/>
            <person name="Ouyang S."/>
            <person name="Liang Y."/>
            <person name="Zimin A.V."/>
            <person name="Pertea G."/>
            <person name="Qi P."/>
            <person name="Bennetzen J.L."/>
            <person name="Dai X."/>
            <person name="Dawson M.W."/>
            <person name="Muller H.G."/>
            <person name="Kugler K."/>
            <person name="Rivarola-Duarte L."/>
            <person name="Spannagl M."/>
            <person name="Mayer K.F.X."/>
            <person name="Lu F.H."/>
            <person name="Bevan M.W."/>
            <person name="Leroy P."/>
            <person name="Li P."/>
            <person name="You F.M."/>
            <person name="Sun Q."/>
            <person name="Liu Z."/>
            <person name="Lyons E."/>
            <person name="Wicker T."/>
            <person name="Salzberg S.L."/>
            <person name="Devos K.M."/>
            <person name="Dvorak J."/>
        </authorList>
    </citation>
    <scope>NUCLEOTIDE SEQUENCE [LARGE SCALE GENOMIC DNA]</scope>
    <source>
        <strain evidence="2">cv. AL8/78</strain>
    </source>
</reference>
<proteinExistence type="predicted"/>
<sequence length="114" mass="13388">WRRFQSRRGGSLAVARRRRWLWRRRNAGSSRGCPRSTGLGPPHPPLLRRNSSYALLQSAKQGCDCENREKLLREIHNMREELYDKVSHAERTYNIPGRAGKHISRLREELARQT</sequence>
<dbReference type="Gramene" id="AET1Gv20995800.7">
    <property type="protein sequence ID" value="AET1Gv20995800.7"/>
    <property type="gene ID" value="AET1Gv20995800"/>
</dbReference>
<organism evidence="2 3">
    <name type="scientific">Aegilops tauschii subsp. strangulata</name>
    <name type="common">Goatgrass</name>
    <dbReference type="NCBI Taxonomy" id="200361"/>
    <lineage>
        <taxon>Eukaryota</taxon>
        <taxon>Viridiplantae</taxon>
        <taxon>Streptophyta</taxon>
        <taxon>Embryophyta</taxon>
        <taxon>Tracheophyta</taxon>
        <taxon>Spermatophyta</taxon>
        <taxon>Magnoliopsida</taxon>
        <taxon>Liliopsida</taxon>
        <taxon>Poales</taxon>
        <taxon>Poaceae</taxon>
        <taxon>BOP clade</taxon>
        <taxon>Pooideae</taxon>
        <taxon>Triticodae</taxon>
        <taxon>Triticeae</taxon>
        <taxon>Triticinae</taxon>
        <taxon>Aegilops</taxon>
    </lineage>
</organism>
<accession>A0A453A0I1</accession>
<reference evidence="2" key="5">
    <citation type="journal article" date="2021" name="G3 (Bethesda)">
        <title>Aegilops tauschii genome assembly Aet v5.0 features greater sequence contiguity and improved annotation.</title>
        <authorList>
            <person name="Wang L."/>
            <person name="Zhu T."/>
            <person name="Rodriguez J.C."/>
            <person name="Deal K.R."/>
            <person name="Dubcovsky J."/>
            <person name="McGuire P.E."/>
            <person name="Lux T."/>
            <person name="Spannagl M."/>
            <person name="Mayer K.F.X."/>
            <person name="Baldrich P."/>
            <person name="Meyers B.C."/>
            <person name="Huo N."/>
            <person name="Gu Y.Q."/>
            <person name="Zhou H."/>
            <person name="Devos K.M."/>
            <person name="Bennetzen J.L."/>
            <person name="Unver T."/>
            <person name="Budak H."/>
            <person name="Gulick P.J."/>
            <person name="Galiba G."/>
            <person name="Kalapos B."/>
            <person name="Nelson D.R."/>
            <person name="Li P."/>
            <person name="You F.M."/>
            <person name="Luo M.C."/>
            <person name="Dvorak J."/>
        </authorList>
    </citation>
    <scope>NUCLEOTIDE SEQUENCE [LARGE SCALE GENOMIC DNA]</scope>
    <source>
        <strain evidence="2">cv. AL8/78</strain>
    </source>
</reference>
<protein>
    <submittedName>
        <fullName evidence="2">Uncharacterized protein</fullName>
    </submittedName>
</protein>
<evidence type="ECO:0000313" key="3">
    <source>
        <dbReference type="Proteomes" id="UP000015105"/>
    </source>
</evidence>
<evidence type="ECO:0000256" key="1">
    <source>
        <dbReference type="SAM" id="MobiDB-lite"/>
    </source>
</evidence>
<reference evidence="3" key="2">
    <citation type="journal article" date="2017" name="Nat. Plants">
        <title>The Aegilops tauschii genome reveals multiple impacts of transposons.</title>
        <authorList>
            <person name="Zhao G."/>
            <person name="Zou C."/>
            <person name="Li K."/>
            <person name="Wang K."/>
            <person name="Li T."/>
            <person name="Gao L."/>
            <person name="Zhang X."/>
            <person name="Wang H."/>
            <person name="Yang Z."/>
            <person name="Liu X."/>
            <person name="Jiang W."/>
            <person name="Mao L."/>
            <person name="Kong X."/>
            <person name="Jiao Y."/>
            <person name="Jia J."/>
        </authorList>
    </citation>
    <scope>NUCLEOTIDE SEQUENCE [LARGE SCALE GENOMIC DNA]</scope>
    <source>
        <strain evidence="3">cv. AL8/78</strain>
    </source>
</reference>
<feature type="region of interest" description="Disordered" evidence="1">
    <location>
        <begin position="26"/>
        <end position="45"/>
    </location>
</feature>
<reference evidence="3" key="1">
    <citation type="journal article" date="2014" name="Science">
        <title>Ancient hybridizations among the ancestral genomes of bread wheat.</title>
        <authorList>
            <consortium name="International Wheat Genome Sequencing Consortium,"/>
            <person name="Marcussen T."/>
            <person name="Sandve S.R."/>
            <person name="Heier L."/>
            <person name="Spannagl M."/>
            <person name="Pfeifer M."/>
            <person name="Jakobsen K.S."/>
            <person name="Wulff B.B."/>
            <person name="Steuernagel B."/>
            <person name="Mayer K.F."/>
            <person name="Olsen O.A."/>
        </authorList>
    </citation>
    <scope>NUCLEOTIDE SEQUENCE [LARGE SCALE GENOMIC DNA]</scope>
    <source>
        <strain evidence="3">cv. AL8/78</strain>
    </source>
</reference>
<reference evidence="2" key="4">
    <citation type="submission" date="2019-03" db="UniProtKB">
        <authorList>
            <consortium name="EnsemblPlants"/>
        </authorList>
    </citation>
    <scope>IDENTIFICATION</scope>
</reference>
<dbReference type="Proteomes" id="UP000015105">
    <property type="component" value="Chromosome 1D"/>
</dbReference>
<keyword evidence="3" id="KW-1185">Reference proteome</keyword>
<dbReference type="EnsemblPlants" id="AET1Gv20995800.7">
    <property type="protein sequence ID" value="AET1Gv20995800.7"/>
    <property type="gene ID" value="AET1Gv20995800"/>
</dbReference>
<name>A0A453A0I1_AEGTS</name>